<keyword evidence="2" id="KW-1133">Transmembrane helix</keyword>
<accession>A0A1I8FGD9</accession>
<feature type="compositionally biased region" description="Polar residues" evidence="1">
    <location>
        <begin position="10"/>
        <end position="34"/>
    </location>
</feature>
<evidence type="ECO:0000256" key="2">
    <source>
        <dbReference type="SAM" id="Phobius"/>
    </source>
</evidence>
<sequence>SCWHPPTRKGSLTQLNRAAQEQQEAGTDGTSQATPRPRGERASLKGLSPSNANRPRHDQSSFGYLIIILFIDTCGRRAVIASNTGVLSVLLRLHAVLHAAEAAGRLALLLPRSCGSLRLHGDLHLHERGLPDHTSRIALSAWASAARASRIGALLSPFCCSGDAADYSVMAAMLTYAGMAVVTTVCVLLMAVRHEGRSLMQTVEEVAEAASAGQPSSKPAGEPTEGDGLRMTGDPKEVQQRD</sequence>
<dbReference type="WBParaSite" id="maker-unitig_33584-snap-gene-0.4-mRNA-1">
    <property type="protein sequence ID" value="maker-unitig_33584-snap-gene-0.4-mRNA-1"/>
    <property type="gene ID" value="maker-unitig_33584-snap-gene-0.4"/>
</dbReference>
<evidence type="ECO:0000313" key="4">
    <source>
        <dbReference type="WBParaSite" id="maker-unitig_33584-snap-gene-0.4-mRNA-1"/>
    </source>
</evidence>
<feature type="region of interest" description="Disordered" evidence="1">
    <location>
        <begin position="205"/>
        <end position="242"/>
    </location>
</feature>
<evidence type="ECO:0000313" key="3">
    <source>
        <dbReference type="Proteomes" id="UP000095280"/>
    </source>
</evidence>
<reference evidence="4" key="1">
    <citation type="submission" date="2016-11" db="UniProtKB">
        <authorList>
            <consortium name="WormBaseParasite"/>
        </authorList>
    </citation>
    <scope>IDENTIFICATION</scope>
</reference>
<protein>
    <submittedName>
        <fullName evidence="4">Transmembrane protein</fullName>
    </submittedName>
</protein>
<keyword evidence="2" id="KW-0472">Membrane</keyword>
<name>A0A1I8FGD9_9PLAT</name>
<proteinExistence type="predicted"/>
<organism evidence="3 4">
    <name type="scientific">Macrostomum lignano</name>
    <dbReference type="NCBI Taxonomy" id="282301"/>
    <lineage>
        <taxon>Eukaryota</taxon>
        <taxon>Metazoa</taxon>
        <taxon>Spiralia</taxon>
        <taxon>Lophotrochozoa</taxon>
        <taxon>Platyhelminthes</taxon>
        <taxon>Rhabditophora</taxon>
        <taxon>Macrostomorpha</taxon>
        <taxon>Macrostomida</taxon>
        <taxon>Macrostomidae</taxon>
        <taxon>Macrostomum</taxon>
    </lineage>
</organism>
<dbReference type="Proteomes" id="UP000095280">
    <property type="component" value="Unplaced"/>
</dbReference>
<evidence type="ECO:0000256" key="1">
    <source>
        <dbReference type="SAM" id="MobiDB-lite"/>
    </source>
</evidence>
<feature type="compositionally biased region" description="Basic and acidic residues" evidence="1">
    <location>
        <begin position="233"/>
        <end position="242"/>
    </location>
</feature>
<keyword evidence="3" id="KW-1185">Reference proteome</keyword>
<dbReference type="AlphaFoldDB" id="A0A1I8FGD9"/>
<feature type="region of interest" description="Disordered" evidence="1">
    <location>
        <begin position="1"/>
        <end position="55"/>
    </location>
</feature>
<feature type="transmembrane region" description="Helical" evidence="2">
    <location>
        <begin position="167"/>
        <end position="192"/>
    </location>
</feature>
<keyword evidence="2" id="KW-0812">Transmembrane</keyword>